<dbReference type="InterPro" id="IPR012864">
    <property type="entry name" value="PCO/ADO"/>
</dbReference>
<evidence type="ECO:0000313" key="6">
    <source>
        <dbReference type="WBParaSite" id="TREG1_79420.1"/>
    </source>
</evidence>
<feature type="compositionally biased region" description="Basic residues" evidence="4">
    <location>
        <begin position="51"/>
        <end position="60"/>
    </location>
</feature>
<proteinExistence type="predicted"/>
<evidence type="ECO:0000313" key="5">
    <source>
        <dbReference type="Proteomes" id="UP000050795"/>
    </source>
</evidence>
<dbReference type="GO" id="GO:0005739">
    <property type="term" value="C:mitochondrion"/>
    <property type="evidence" value="ECO:0007669"/>
    <property type="project" value="TreeGrafter"/>
</dbReference>
<dbReference type="GO" id="GO:0046872">
    <property type="term" value="F:metal ion binding"/>
    <property type="evidence" value="ECO:0007669"/>
    <property type="project" value="UniProtKB-KW"/>
</dbReference>
<dbReference type="Gene3D" id="2.60.120.10">
    <property type="entry name" value="Jelly Rolls"/>
    <property type="match status" value="1"/>
</dbReference>
<dbReference type="PANTHER" id="PTHR22966">
    <property type="entry name" value="2-AMINOETHANETHIOL DIOXYGENASE"/>
    <property type="match status" value="1"/>
</dbReference>
<organism evidence="5 6">
    <name type="scientific">Trichobilharzia regenti</name>
    <name type="common">Nasal bird schistosome</name>
    <dbReference type="NCBI Taxonomy" id="157069"/>
    <lineage>
        <taxon>Eukaryota</taxon>
        <taxon>Metazoa</taxon>
        <taxon>Spiralia</taxon>
        <taxon>Lophotrochozoa</taxon>
        <taxon>Platyhelminthes</taxon>
        <taxon>Trematoda</taxon>
        <taxon>Digenea</taxon>
        <taxon>Strigeidida</taxon>
        <taxon>Schistosomatoidea</taxon>
        <taxon>Schistosomatidae</taxon>
        <taxon>Trichobilharzia</taxon>
    </lineage>
</organism>
<feature type="region of interest" description="Disordered" evidence="4">
    <location>
        <begin position="44"/>
        <end position="84"/>
    </location>
</feature>
<reference evidence="6" key="2">
    <citation type="submission" date="2023-11" db="UniProtKB">
        <authorList>
            <consortium name="WormBaseParasite"/>
        </authorList>
    </citation>
    <scope>IDENTIFICATION</scope>
</reference>
<dbReference type="WBParaSite" id="TREG1_79420.1">
    <property type="protein sequence ID" value="TREG1_79420.1"/>
    <property type="gene ID" value="TREG1_79420"/>
</dbReference>
<name>A0AA85K5L3_TRIRE</name>
<dbReference type="GO" id="GO:0016702">
    <property type="term" value="F:oxidoreductase activity, acting on single donors with incorporation of molecular oxygen, incorporation of two atoms of oxygen"/>
    <property type="evidence" value="ECO:0007669"/>
    <property type="project" value="InterPro"/>
</dbReference>
<sequence length="367" mass="40495">MTTKIATVANLAFHAFQQHSVRVAIGAASSTPLNNGINDSYPSCVNGNSTAHHHHHHQHQQNHTLDKSSPPTTTTTPTTGVKQKKLPESLDRLLSCVRSLTPSDVGFNVRWISDSNISTAPVAYVHIMENEVFSMGIFILRPGSRIPLHDHPGMFGILKVLIGSVRCRSFTRLKNVKSNDLKDYIPSLSVFNDSKWQLTDLIIAKPHQDTVLSPDHSPCLLSPVEGNLHEITPVDGPAVFIDILAPPYDHDLGTRECRFYKEVIIPPMNSNPILSLHNSNSNSNNGLHNNDQTNSNINNSNSNNNNNHINEESTSSTDGNDLDQEISSSLNQSEKELNNSSIVYLVETNQPLDYWCESAEYNGPSVV</sequence>
<dbReference type="PANTHER" id="PTHR22966:SF61">
    <property type="entry name" value="2-AMINOETHANETHIOL DIOXYGENASE"/>
    <property type="match status" value="1"/>
</dbReference>
<keyword evidence="3" id="KW-0408">Iron</keyword>
<dbReference type="Pfam" id="PF07847">
    <property type="entry name" value="PCO_ADO"/>
    <property type="match status" value="1"/>
</dbReference>
<feature type="compositionally biased region" description="Low complexity" evidence="4">
    <location>
        <begin position="275"/>
        <end position="316"/>
    </location>
</feature>
<dbReference type="AlphaFoldDB" id="A0AA85K5L3"/>
<dbReference type="SUPFAM" id="SSF51182">
    <property type="entry name" value="RmlC-like cupins"/>
    <property type="match status" value="1"/>
</dbReference>
<evidence type="ECO:0000256" key="3">
    <source>
        <dbReference type="ARBA" id="ARBA00023004"/>
    </source>
</evidence>
<evidence type="ECO:0000256" key="4">
    <source>
        <dbReference type="SAM" id="MobiDB-lite"/>
    </source>
</evidence>
<keyword evidence="2" id="KW-0560">Oxidoreductase</keyword>
<keyword evidence="1" id="KW-0479">Metal-binding</keyword>
<keyword evidence="5" id="KW-1185">Reference proteome</keyword>
<dbReference type="InterPro" id="IPR014710">
    <property type="entry name" value="RmlC-like_jellyroll"/>
</dbReference>
<feature type="compositionally biased region" description="Low complexity" evidence="4">
    <location>
        <begin position="70"/>
        <end position="79"/>
    </location>
</feature>
<protein>
    <recommendedName>
        <fullName evidence="7">2-aminoethanethiol dioxygenase</fullName>
    </recommendedName>
</protein>
<evidence type="ECO:0000256" key="2">
    <source>
        <dbReference type="ARBA" id="ARBA00023002"/>
    </source>
</evidence>
<dbReference type="Proteomes" id="UP000050795">
    <property type="component" value="Unassembled WGS sequence"/>
</dbReference>
<dbReference type="CDD" id="cd20289">
    <property type="entry name" value="cupin_ADO"/>
    <property type="match status" value="1"/>
</dbReference>
<reference evidence="5" key="1">
    <citation type="submission" date="2022-06" db="EMBL/GenBank/DDBJ databases">
        <authorList>
            <person name="Berger JAMES D."/>
            <person name="Berger JAMES D."/>
        </authorList>
    </citation>
    <scope>NUCLEOTIDE SEQUENCE [LARGE SCALE GENOMIC DNA]</scope>
</reference>
<dbReference type="InterPro" id="IPR011051">
    <property type="entry name" value="RmlC_Cupin_sf"/>
</dbReference>
<evidence type="ECO:0000256" key="1">
    <source>
        <dbReference type="ARBA" id="ARBA00022723"/>
    </source>
</evidence>
<accession>A0AA85K5L3</accession>
<feature type="region of interest" description="Disordered" evidence="4">
    <location>
        <begin position="275"/>
        <end position="333"/>
    </location>
</feature>
<evidence type="ECO:0008006" key="7">
    <source>
        <dbReference type="Google" id="ProtNLM"/>
    </source>
</evidence>